<dbReference type="RefSeq" id="WP_262574497.1">
    <property type="nucleotide sequence ID" value="NZ_JAOQJU010000001.1"/>
</dbReference>
<evidence type="ECO:0000313" key="1">
    <source>
        <dbReference type="EMBL" id="MCU6685253.1"/>
    </source>
</evidence>
<gene>
    <name evidence="1" type="ORF">OCV99_01570</name>
</gene>
<sequence>MKKKNEVSIIRSSAAEYLTFITATGESDVNAIYFEENVWLTQKMMGLLYNVETHTINYHLKKIFADGELDENSVIRKFRITADDGKNYNTNHYNLKAIIAVGNKVDSPRAVQFRKWAMII</sequence>
<evidence type="ECO:0000313" key="2">
    <source>
        <dbReference type="Proteomes" id="UP001652431"/>
    </source>
</evidence>
<keyword evidence="2" id="KW-1185">Reference proteome</keyword>
<dbReference type="Pfam" id="PF13310">
    <property type="entry name" value="Virulence_RhuM"/>
    <property type="match status" value="1"/>
</dbReference>
<dbReference type="Proteomes" id="UP001652431">
    <property type="component" value="Unassembled WGS sequence"/>
</dbReference>
<dbReference type="PANTHER" id="PTHR35810">
    <property type="entry name" value="CYTOPLASMIC PROTEIN-RELATED"/>
    <property type="match status" value="1"/>
</dbReference>
<comment type="caution">
    <text evidence="1">The sequence shown here is derived from an EMBL/GenBank/DDBJ whole genome shotgun (WGS) entry which is preliminary data.</text>
</comment>
<dbReference type="EMBL" id="JAOQJU010000001">
    <property type="protein sequence ID" value="MCU6685253.1"/>
    <property type="molecule type" value="Genomic_DNA"/>
</dbReference>
<name>A0ABT2RIN3_9FIRM</name>
<protein>
    <submittedName>
        <fullName evidence="1">Virulence RhuM family protein</fullName>
    </submittedName>
</protein>
<proteinExistence type="predicted"/>
<accession>A0ABT2RIN3</accession>
<dbReference type="InterPro" id="IPR011204">
    <property type="entry name" value="Virulence_RhuM-like"/>
</dbReference>
<organism evidence="1 2">
    <name type="scientific">Dorea acetigenes</name>
    <dbReference type="NCBI Taxonomy" id="2981787"/>
    <lineage>
        <taxon>Bacteria</taxon>
        <taxon>Bacillati</taxon>
        <taxon>Bacillota</taxon>
        <taxon>Clostridia</taxon>
        <taxon>Lachnospirales</taxon>
        <taxon>Lachnospiraceae</taxon>
        <taxon>Dorea</taxon>
    </lineage>
</organism>
<reference evidence="1 2" key="1">
    <citation type="journal article" date="2021" name="ISME Commun">
        <title>Automated analysis of genomic sequences facilitates high-throughput and comprehensive description of bacteria.</title>
        <authorList>
            <person name="Hitch T.C.A."/>
        </authorList>
    </citation>
    <scope>NUCLEOTIDE SEQUENCE [LARGE SCALE GENOMIC DNA]</scope>
    <source>
        <strain evidence="1 2">Sanger_03</strain>
    </source>
</reference>
<dbReference type="PANTHER" id="PTHR35810:SF1">
    <property type="entry name" value="CYTOPLASMIC PROTEIN"/>
    <property type="match status" value="1"/>
</dbReference>